<dbReference type="SUPFAM" id="SSF64307">
    <property type="entry name" value="SirA-like"/>
    <property type="match status" value="1"/>
</dbReference>
<gene>
    <name evidence="3" type="ordered locus">Slit_2414</name>
</gene>
<protein>
    <submittedName>
        <fullName evidence="3">SirA family protein</fullName>
    </submittedName>
</protein>
<dbReference type="PANTHER" id="PTHR33279">
    <property type="entry name" value="SULFUR CARRIER PROTEIN YEDF-RELATED"/>
    <property type="match status" value="1"/>
</dbReference>
<dbReference type="RefSeq" id="WP_013030538.1">
    <property type="nucleotide sequence ID" value="NC_013959.1"/>
</dbReference>
<evidence type="ECO:0000256" key="1">
    <source>
        <dbReference type="ARBA" id="ARBA00008984"/>
    </source>
</evidence>
<dbReference type="Proteomes" id="UP000001625">
    <property type="component" value="Chromosome"/>
</dbReference>
<name>D5CMG8_SIDLE</name>
<proteinExistence type="inferred from homology"/>
<dbReference type="KEGG" id="slt:Slit_2414"/>
<dbReference type="EMBL" id="CP001965">
    <property type="protein sequence ID" value="ADE12640.1"/>
    <property type="molecule type" value="Genomic_DNA"/>
</dbReference>
<dbReference type="STRING" id="580332.Slit_2414"/>
<comment type="similarity">
    <text evidence="1">Belongs to the sulfur carrier protein TusA family.</text>
</comment>
<accession>D5CMG8</accession>
<reference evidence="3 4" key="1">
    <citation type="submission" date="2010-03" db="EMBL/GenBank/DDBJ databases">
        <title>Complete sequence of Sideroxydans lithotrophicus ES-1.</title>
        <authorList>
            <consortium name="US DOE Joint Genome Institute"/>
            <person name="Lucas S."/>
            <person name="Copeland A."/>
            <person name="Lapidus A."/>
            <person name="Cheng J.-F."/>
            <person name="Bruce D."/>
            <person name="Goodwin L."/>
            <person name="Pitluck S."/>
            <person name="Munk A.C."/>
            <person name="Detter J.C."/>
            <person name="Han C."/>
            <person name="Tapia R."/>
            <person name="Larimer F."/>
            <person name="Land M."/>
            <person name="Hauser L."/>
            <person name="Kyrpides N."/>
            <person name="Ivanova N."/>
            <person name="Emerson D."/>
            <person name="Woyke T."/>
        </authorList>
    </citation>
    <scope>NUCLEOTIDE SEQUENCE [LARGE SCALE GENOMIC DNA]</scope>
    <source>
        <strain evidence="3 4">ES-1</strain>
    </source>
</reference>
<dbReference type="InterPro" id="IPR036868">
    <property type="entry name" value="TusA-like_sf"/>
</dbReference>
<organism evidence="3 4">
    <name type="scientific">Sideroxydans lithotrophicus (strain ES-1)</name>
    <dbReference type="NCBI Taxonomy" id="580332"/>
    <lineage>
        <taxon>Bacteria</taxon>
        <taxon>Pseudomonadati</taxon>
        <taxon>Pseudomonadota</taxon>
        <taxon>Betaproteobacteria</taxon>
        <taxon>Nitrosomonadales</taxon>
        <taxon>Gallionellaceae</taxon>
        <taxon>Sideroxydans</taxon>
    </lineage>
</organism>
<dbReference type="CDD" id="cd00291">
    <property type="entry name" value="SirA_YedF_YeeD"/>
    <property type="match status" value="1"/>
</dbReference>
<dbReference type="InterPro" id="IPR001455">
    <property type="entry name" value="TusA-like"/>
</dbReference>
<sequence>MNGSAFDAELDVRQLACPLPILRAKKSLSAMSAGQVLKVVATDKGSPKDFVDFCSKTGNELLSSTEAGGEFVFLIRRR</sequence>
<dbReference type="eggNOG" id="COG0425">
    <property type="taxonomic scope" value="Bacteria"/>
</dbReference>
<dbReference type="AlphaFoldDB" id="D5CMG8"/>
<dbReference type="HOGENOM" id="CLU_165255_1_2_4"/>
<evidence type="ECO:0000313" key="3">
    <source>
        <dbReference type="EMBL" id="ADE12640.1"/>
    </source>
</evidence>
<keyword evidence="4" id="KW-1185">Reference proteome</keyword>
<dbReference type="OrthoDB" id="9797551at2"/>
<evidence type="ECO:0000313" key="4">
    <source>
        <dbReference type="Proteomes" id="UP000001625"/>
    </source>
</evidence>
<evidence type="ECO:0000259" key="2">
    <source>
        <dbReference type="Pfam" id="PF01206"/>
    </source>
</evidence>
<dbReference type="PANTHER" id="PTHR33279:SF6">
    <property type="entry name" value="SULFUR CARRIER PROTEIN YEDF-RELATED"/>
    <property type="match status" value="1"/>
</dbReference>
<dbReference type="Pfam" id="PF01206">
    <property type="entry name" value="TusA"/>
    <property type="match status" value="1"/>
</dbReference>
<feature type="domain" description="UPF0033" evidence="2">
    <location>
        <begin position="9"/>
        <end position="77"/>
    </location>
</feature>
<dbReference type="Gene3D" id="3.30.110.40">
    <property type="entry name" value="TusA-like domain"/>
    <property type="match status" value="1"/>
</dbReference>